<dbReference type="CDD" id="cd00200">
    <property type="entry name" value="WD40"/>
    <property type="match status" value="1"/>
</dbReference>
<dbReference type="Pfam" id="PF00400">
    <property type="entry name" value="WD40"/>
    <property type="match status" value="5"/>
</dbReference>
<dbReference type="SMART" id="SM00320">
    <property type="entry name" value="WD40"/>
    <property type="match status" value="7"/>
</dbReference>
<proteinExistence type="predicted"/>
<accession>A0A813Q9N3</accession>
<protein>
    <submittedName>
        <fullName evidence="4">Uncharacterized protein</fullName>
    </submittedName>
</protein>
<dbReference type="PROSITE" id="PS50082">
    <property type="entry name" value="WD_REPEATS_2"/>
    <property type="match status" value="6"/>
</dbReference>
<feature type="repeat" description="WD" evidence="3">
    <location>
        <begin position="26"/>
        <end position="67"/>
    </location>
</feature>
<dbReference type="InterPro" id="IPR015943">
    <property type="entry name" value="WD40/YVTN_repeat-like_dom_sf"/>
</dbReference>
<evidence type="ECO:0000256" key="1">
    <source>
        <dbReference type="ARBA" id="ARBA00022574"/>
    </source>
</evidence>
<dbReference type="InterPro" id="IPR020472">
    <property type="entry name" value="WD40_PAC1"/>
</dbReference>
<dbReference type="PANTHER" id="PTHR45048:SF1">
    <property type="entry name" value="WD REPEAT-CONTAINING PROTEIN 88"/>
    <property type="match status" value="1"/>
</dbReference>
<feature type="repeat" description="WD" evidence="3">
    <location>
        <begin position="281"/>
        <end position="322"/>
    </location>
</feature>
<dbReference type="PROSITE" id="PS00678">
    <property type="entry name" value="WD_REPEATS_1"/>
    <property type="match status" value="3"/>
</dbReference>
<dbReference type="InterPro" id="IPR036322">
    <property type="entry name" value="WD40_repeat_dom_sf"/>
</dbReference>
<keyword evidence="2" id="KW-0677">Repeat</keyword>
<dbReference type="OrthoDB" id="538223at2759"/>
<dbReference type="Proteomes" id="UP000663879">
    <property type="component" value="Unassembled WGS sequence"/>
</dbReference>
<organism evidence="4 5">
    <name type="scientific">Brachionus calyciflorus</name>
    <dbReference type="NCBI Taxonomy" id="104777"/>
    <lineage>
        <taxon>Eukaryota</taxon>
        <taxon>Metazoa</taxon>
        <taxon>Spiralia</taxon>
        <taxon>Gnathifera</taxon>
        <taxon>Rotifera</taxon>
        <taxon>Eurotatoria</taxon>
        <taxon>Monogononta</taxon>
        <taxon>Pseudotrocha</taxon>
        <taxon>Ploima</taxon>
        <taxon>Brachionidae</taxon>
        <taxon>Brachionus</taxon>
    </lineage>
</organism>
<dbReference type="PROSITE" id="PS50294">
    <property type="entry name" value="WD_REPEATS_REGION"/>
    <property type="match status" value="4"/>
</dbReference>
<keyword evidence="5" id="KW-1185">Reference proteome</keyword>
<dbReference type="InterPro" id="IPR019775">
    <property type="entry name" value="WD40_repeat_CS"/>
</dbReference>
<sequence>MNNEVKLAPNAQWVHEHSAEVRIKQINGHKDSVNTCQLIKDDEIIFTVSNDNTARLWNFHTGEEINSYKNLHDAIIPKARVSHDNSNWDRTVKCWDFETGKLLWTNSHDYLVTSCNFTNGTDKYVISSSDVDLMVKLWDVNTGNLVMSIPDIHKSSITSCGFSPQNDRIVTTSMDKTTKFYDIIAKKITITLGSHTGIISNFAFTSDERKFVTCSWDKTLQVWDISTGAYRKNGPSTLAKAHEGSISSCTISHDGMLCASGGYDTKLVLWDLSHCVPKLILRGHSNWINDVSITKNKDWIVSVGKDKEIRQWDIKNCENIKLVVEQNKNFGNKLINCSICNRPFTMAKLEKVGEFKMNCVFCRLQARINENQQHSSLSNARSSAQINSSLNLNSDSIIL</sequence>
<evidence type="ECO:0000313" key="4">
    <source>
        <dbReference type="EMBL" id="CAF0763944.1"/>
    </source>
</evidence>
<comment type="caution">
    <text evidence="4">The sequence shown here is derived from an EMBL/GenBank/DDBJ whole genome shotgun (WGS) entry which is preliminary data.</text>
</comment>
<feature type="repeat" description="WD" evidence="3">
    <location>
        <begin position="239"/>
        <end position="273"/>
    </location>
</feature>
<dbReference type="PRINTS" id="PR00320">
    <property type="entry name" value="GPROTEINBRPT"/>
</dbReference>
<name>A0A813Q9N3_9BILA</name>
<feature type="repeat" description="WD" evidence="3">
    <location>
        <begin position="105"/>
        <end position="148"/>
    </location>
</feature>
<dbReference type="EMBL" id="CAJNOC010000457">
    <property type="protein sequence ID" value="CAF0763944.1"/>
    <property type="molecule type" value="Genomic_DNA"/>
</dbReference>
<feature type="repeat" description="WD" evidence="3">
    <location>
        <begin position="150"/>
        <end position="191"/>
    </location>
</feature>
<keyword evidence="1 3" id="KW-0853">WD repeat</keyword>
<dbReference type="PANTHER" id="PTHR45048">
    <property type="match status" value="1"/>
</dbReference>
<gene>
    <name evidence="4" type="ORF">OXX778_LOCUS4584</name>
</gene>
<dbReference type="AlphaFoldDB" id="A0A813Q9N3"/>
<reference evidence="4" key="1">
    <citation type="submission" date="2021-02" db="EMBL/GenBank/DDBJ databases">
        <authorList>
            <person name="Nowell W R."/>
        </authorList>
    </citation>
    <scope>NUCLEOTIDE SEQUENCE</scope>
    <source>
        <strain evidence="4">Ploen Becks lab</strain>
    </source>
</reference>
<dbReference type="InterPro" id="IPR001680">
    <property type="entry name" value="WD40_rpt"/>
</dbReference>
<evidence type="ECO:0000256" key="3">
    <source>
        <dbReference type="PROSITE-ProRule" id="PRU00221"/>
    </source>
</evidence>
<dbReference type="Gene3D" id="2.130.10.10">
    <property type="entry name" value="YVTN repeat-like/Quinoprotein amine dehydrogenase"/>
    <property type="match status" value="3"/>
</dbReference>
<feature type="repeat" description="WD" evidence="3">
    <location>
        <begin position="192"/>
        <end position="233"/>
    </location>
</feature>
<evidence type="ECO:0000256" key="2">
    <source>
        <dbReference type="ARBA" id="ARBA00022737"/>
    </source>
</evidence>
<evidence type="ECO:0000313" key="5">
    <source>
        <dbReference type="Proteomes" id="UP000663879"/>
    </source>
</evidence>
<dbReference type="SUPFAM" id="SSF50978">
    <property type="entry name" value="WD40 repeat-like"/>
    <property type="match status" value="1"/>
</dbReference>